<feature type="domain" description="Fibronectin type-III" evidence="14">
    <location>
        <begin position="915"/>
        <end position="1011"/>
    </location>
</feature>
<dbReference type="SUPFAM" id="SSF48726">
    <property type="entry name" value="Immunoglobulin"/>
    <property type="match status" value="10"/>
</dbReference>
<dbReference type="Pfam" id="PF07679">
    <property type="entry name" value="I-set"/>
    <property type="match status" value="3"/>
</dbReference>
<dbReference type="Pfam" id="PF00041">
    <property type="entry name" value="fn3"/>
    <property type="match status" value="5"/>
</dbReference>
<feature type="chain" id="PRO_5045311485" evidence="12">
    <location>
        <begin position="34"/>
        <end position="1989"/>
    </location>
</feature>
<dbReference type="SMART" id="SM00408">
    <property type="entry name" value="IGc2"/>
    <property type="match status" value="10"/>
</dbReference>
<dbReference type="Pfam" id="PF12355">
    <property type="entry name" value="Dscam_C"/>
    <property type="match status" value="1"/>
</dbReference>
<dbReference type="SUPFAM" id="SSF49265">
    <property type="entry name" value="Fibronectin type III"/>
    <property type="match status" value="3"/>
</dbReference>
<evidence type="ECO:0000256" key="5">
    <source>
        <dbReference type="ARBA" id="ARBA00022889"/>
    </source>
</evidence>
<comment type="subcellular location">
    <subcellularLocation>
        <location evidence="1">Membrane</location>
        <topology evidence="1">Single-pass membrane protein</topology>
    </subcellularLocation>
</comment>
<dbReference type="InterPro" id="IPR013783">
    <property type="entry name" value="Ig-like_fold"/>
</dbReference>
<dbReference type="PANTHER" id="PTHR10075:SF53">
    <property type="entry name" value="DOWN SYNDROME CELL ADHESION MOLECULE 1, ISOFORM BQ"/>
    <property type="match status" value="1"/>
</dbReference>
<feature type="domain" description="Fibronectin type-III" evidence="14">
    <location>
        <begin position="1502"/>
        <end position="1597"/>
    </location>
</feature>
<evidence type="ECO:0000256" key="12">
    <source>
        <dbReference type="SAM" id="SignalP"/>
    </source>
</evidence>
<feature type="transmembrane region" description="Helical" evidence="11">
    <location>
        <begin position="1626"/>
        <end position="1647"/>
    </location>
</feature>
<organism evidence="15 16">
    <name type="scientific">Polistes dominula</name>
    <name type="common">European paper wasp</name>
    <name type="synonym">Vespa dominula</name>
    <dbReference type="NCBI Taxonomy" id="743375"/>
    <lineage>
        <taxon>Eukaryota</taxon>
        <taxon>Metazoa</taxon>
        <taxon>Ecdysozoa</taxon>
        <taxon>Arthropoda</taxon>
        <taxon>Hexapoda</taxon>
        <taxon>Insecta</taxon>
        <taxon>Pterygota</taxon>
        <taxon>Neoptera</taxon>
        <taxon>Endopterygota</taxon>
        <taxon>Hymenoptera</taxon>
        <taxon>Apocrita</taxon>
        <taxon>Aculeata</taxon>
        <taxon>Vespoidea</taxon>
        <taxon>Vespidae</taxon>
        <taxon>Polistinae</taxon>
        <taxon>Polistini</taxon>
        <taxon>Polistes</taxon>
    </lineage>
</organism>
<dbReference type="InterPro" id="IPR003598">
    <property type="entry name" value="Ig_sub2"/>
</dbReference>
<feature type="signal peptide" evidence="12">
    <location>
        <begin position="1"/>
        <end position="33"/>
    </location>
</feature>
<feature type="domain" description="Ig-like" evidence="13">
    <location>
        <begin position="40"/>
        <end position="133"/>
    </location>
</feature>
<dbReference type="PROSITE" id="PS50835">
    <property type="entry name" value="IG_LIKE"/>
    <property type="match status" value="10"/>
</dbReference>
<keyword evidence="8" id="KW-1015">Disulfide bond</keyword>
<feature type="domain" description="Ig-like" evidence="13">
    <location>
        <begin position="716"/>
        <end position="809"/>
    </location>
</feature>
<evidence type="ECO:0000256" key="11">
    <source>
        <dbReference type="SAM" id="Phobius"/>
    </source>
</evidence>
<dbReference type="InterPro" id="IPR036116">
    <property type="entry name" value="FN3_sf"/>
</dbReference>
<evidence type="ECO:0000256" key="10">
    <source>
        <dbReference type="SAM" id="MobiDB-lite"/>
    </source>
</evidence>
<feature type="region of interest" description="Disordered" evidence="10">
    <location>
        <begin position="1788"/>
        <end position="1989"/>
    </location>
</feature>
<evidence type="ECO:0000256" key="8">
    <source>
        <dbReference type="ARBA" id="ARBA00023157"/>
    </source>
</evidence>
<feature type="domain" description="Ig-like" evidence="13">
    <location>
        <begin position="1310"/>
        <end position="1403"/>
    </location>
</feature>
<keyword evidence="5" id="KW-0130">Cell adhesion</keyword>
<evidence type="ECO:0000259" key="14">
    <source>
        <dbReference type="PROSITE" id="PS50853"/>
    </source>
</evidence>
<evidence type="ECO:0000313" key="15">
    <source>
        <dbReference type="Proteomes" id="UP000694924"/>
    </source>
</evidence>
<dbReference type="InterPro" id="IPR036179">
    <property type="entry name" value="Ig-like_dom_sf"/>
</dbReference>
<feature type="domain" description="Fibronectin type-III" evidence="14">
    <location>
        <begin position="1405"/>
        <end position="1498"/>
    </location>
</feature>
<dbReference type="InterPro" id="IPR003599">
    <property type="entry name" value="Ig_sub"/>
</dbReference>
<dbReference type="GeneID" id="107064299"/>
<dbReference type="CDD" id="cd00096">
    <property type="entry name" value="Ig"/>
    <property type="match status" value="1"/>
</dbReference>
<reference evidence="16" key="1">
    <citation type="submission" date="2025-08" db="UniProtKB">
        <authorList>
            <consortium name="RefSeq"/>
        </authorList>
    </citation>
    <scope>IDENTIFICATION</scope>
    <source>
        <tissue evidence="16">Whole body</tissue>
    </source>
</reference>
<keyword evidence="15" id="KW-1185">Reference proteome</keyword>
<dbReference type="InterPro" id="IPR003961">
    <property type="entry name" value="FN3_dom"/>
</dbReference>
<keyword evidence="2 11" id="KW-0812">Transmembrane</keyword>
<evidence type="ECO:0000256" key="3">
    <source>
        <dbReference type="ARBA" id="ARBA00022729"/>
    </source>
</evidence>
<dbReference type="CDD" id="cd00063">
    <property type="entry name" value="FN3"/>
    <property type="match status" value="6"/>
</dbReference>
<feature type="domain" description="Ig-like" evidence="13">
    <location>
        <begin position="814"/>
        <end position="906"/>
    </location>
</feature>
<dbReference type="PROSITE" id="PS50853">
    <property type="entry name" value="FN3"/>
    <property type="match status" value="6"/>
</dbReference>
<feature type="domain" description="Fibronectin type-III" evidence="14">
    <location>
        <begin position="1221"/>
        <end position="1317"/>
    </location>
</feature>
<feature type="domain" description="Ig-like" evidence="13">
    <location>
        <begin position="154"/>
        <end position="231"/>
    </location>
</feature>
<dbReference type="CDD" id="cd20958">
    <property type="entry name" value="IgI_5_Dscam"/>
    <property type="match status" value="1"/>
</dbReference>
<dbReference type="InterPro" id="IPR021012">
    <property type="entry name" value="Dscam1_C"/>
</dbReference>
<dbReference type="RefSeq" id="XP_015172331.1">
    <property type="nucleotide sequence ID" value="XM_015316845.1"/>
</dbReference>
<dbReference type="Pfam" id="PF13927">
    <property type="entry name" value="Ig_3"/>
    <property type="match status" value="5"/>
</dbReference>
<feature type="domain" description="Ig-like" evidence="13">
    <location>
        <begin position="431"/>
        <end position="524"/>
    </location>
</feature>
<dbReference type="PANTHER" id="PTHR10075">
    <property type="entry name" value="BASIGIN RELATED"/>
    <property type="match status" value="1"/>
</dbReference>
<feature type="domain" description="Ig-like" evidence="13">
    <location>
        <begin position="620"/>
        <end position="713"/>
    </location>
</feature>
<dbReference type="InterPro" id="IPR007110">
    <property type="entry name" value="Ig-like_dom"/>
</dbReference>
<proteinExistence type="predicted"/>
<evidence type="ECO:0000256" key="9">
    <source>
        <dbReference type="ARBA" id="ARBA00023319"/>
    </source>
</evidence>
<dbReference type="Proteomes" id="UP000694924">
    <property type="component" value="Unplaced"/>
</dbReference>
<keyword evidence="4" id="KW-0677">Repeat</keyword>
<dbReference type="Pfam" id="PF25059">
    <property type="entry name" value="FN3_DSCAM-DSCAML_C"/>
    <property type="match status" value="1"/>
</dbReference>
<feature type="compositionally biased region" description="Polar residues" evidence="10">
    <location>
        <begin position="1809"/>
        <end position="1828"/>
    </location>
</feature>
<dbReference type="InterPro" id="IPR013098">
    <property type="entry name" value="Ig_I-set"/>
</dbReference>
<feature type="compositionally biased region" description="Basic and acidic residues" evidence="10">
    <location>
        <begin position="1944"/>
        <end position="1963"/>
    </location>
</feature>
<name>A0ABM1HWJ4_POLDO</name>
<evidence type="ECO:0000256" key="4">
    <source>
        <dbReference type="ARBA" id="ARBA00022737"/>
    </source>
</evidence>
<dbReference type="CDD" id="cd20956">
    <property type="entry name" value="IgI_4_Dscam"/>
    <property type="match status" value="1"/>
</dbReference>
<evidence type="ECO:0000256" key="2">
    <source>
        <dbReference type="ARBA" id="ARBA00022692"/>
    </source>
</evidence>
<feature type="region of interest" description="Disordered" evidence="10">
    <location>
        <begin position="1102"/>
        <end position="1125"/>
    </location>
</feature>
<keyword evidence="7 11" id="KW-0472">Membrane</keyword>
<sequence length="1989" mass="218124">MWREPPGGGCKAPTYIFTMILLALLALTHVTTAEDESMGPVFVKEPPNRVDFSNGTGAEVECRARGNPQPDIIWVRGDGTAVGDVPGLRQVLPNGNLVFPPFRAEDYRQEVHAQVYSCLARSPAGSVHSRDVNVRAVVAQYYDTDVNKEYAIRGNSAILKCVVPSFVADFVKVLSWHTDQGEEFVPGNDFDGKYLVLPSGELHIRDVGPEDGYKTYQCRTKHRLTGETRLSATKGRLVITEPVGSVRPKFPTIDDSRSFRTTMDGSVTLLCPAQGFPVPLYKWYKFIEGSSRRQPVQLNDRVRQVSGTLIIREARVEDSGKYLCIVNNSVGGESVETVLTVTAPLAAEIEPSTQTIDFGRPATFTCNVRGNPIKTISWLKDGKPLGLEEPVLRIESVKKEDKGMYQCFVRNDQESAQATAELKLGGRFEPPQIRQAFTEETLQPGPSMFLKCVASGNPTPEITWELDGKRLSNTERGQVGQYVTVNGDVVSHLNISSIHTNDGGLYKCIAASKVGSAEHSARLNVYGLPFIRHMDKKAIVAGETLRVTCPVAGYPIESIVWERDTRVLPINRKQKVFPNGTLIIENVERMSDQATYTCVARNAQGYSARGTLEVQVMVIPKLLPFVFGEEPLNSGQVVTVPCAVVEGDQPLKLRWTLNGHEISPHSGISVLDLGGRGVILSIGSVQAAHAGTYTCIAENLAGRHELSDDLIVNVPPRWILEPTDKAFAQGSDARVECKADGFPKPQITWKRAAGDTPGEYTDLKMSNPDISVEDGTLSINNIQKTNEGYYLCEAVNGIGAGLSAVILISVQAPPHFEIKLKNQTAKRGEPAVLQCEAQGEKPIGILWNMNNKRLDPKSDSRYTIREEILANGVLSDLSIKRTERSDSALFTCVATNAFGSDDTSINMIVQEVPEVPYGLKVLDKSGRSVQLSWAAPYDGNSPMKGYVIEYKISKGSWETDIDKVLVPGSQQNVAGVFNLRPATTYHLRIVAENEIGKSDPSDTVTIITAEEAPSGPPTSVRVDALDQHTLKVTWKPPPREDWNGEILGYYVGYRLSSSDKPYMFETVEFSKEDGKEHHLQIMNLKTYTQYSVVVQAFNKVGSGPMSEERRQHTAEGVPEQPPHDTTCTTLTSQTIRVSWMSPPLSAANGVITGYKVIYGPSDTWYDENTKDTKITSSSETILHGLKKYTNYSMQVLAFTSGGDGVKSAPIHCQTEQDAPEAPIAVKALVMSPESILVSWRPPNQPNGVISQYTVYTKADSAENPTSQKVPPNQLTYEATGLDKQRRYEFWVTASTNIGEGENSKIVTLGPSVRVPAKIASFDDKFTATYKEDVRLPCLAVGVPAPEVVWKVRGSVLQTSDRLRQLPEGSLFIKEVDRADAGEYSCYVENSFGHDTVTHQLIVNAPPHSPQVTLTAMTTNSLTMKLRPHSTDNAPINGYTIHYKPEFGDWETAQISSSVQKYTLENLWCGSRYQIYVKAYNSIGTGDKSDTLNTRTKGSKPIIPEAARFIEVSTNSITLHLSAWSDGGCPMLYFVVEHKKKHLQEWNQVSNNVKPGGNFVVLDLDPASWYHLRVTAHNNAGFAVAEYEFATLTVTGGTIAPARELPDINGGGNDEDPVKFFMANLNLVVPVVAAVLVIIVAVIVICVLRGKGHGSDKDDVVYQQTGVGGATLDKRRPDLRDELGYIAPPNRKLPPVPGSNYNTCDRIKRGTVISATGSFRSHSTWDPRRHMYEELNHCAPSRRCPPPPRMGSSEGLSHRGMEDEICPYATFHLLGFREEMDPSKAMQFQTFPHQGNGHSGTMGPPVGHPTNASAHSRSGSQSMPRQNGRYSRVPSQGGGSGTHVFSPEYDDPANCAPEEDQYGSQYGQYGAPYDHYGSRGSVGRRSVGSARNLPSSGSPEPPPPPPRNHDQNNSSFNDSKESNEISEAECDRDQLVNRNYGVNARGKDGMTTEEMRKLIERKPNEAPGRQTGSPHGGHGGLLTPYDTVAV</sequence>
<evidence type="ECO:0000259" key="13">
    <source>
        <dbReference type="PROSITE" id="PS50835"/>
    </source>
</evidence>
<gene>
    <name evidence="16" type="primary">LOC107064299</name>
</gene>
<keyword evidence="6 11" id="KW-1133">Transmembrane helix</keyword>
<feature type="domain" description="Ig-like" evidence="13">
    <location>
        <begin position="344"/>
        <end position="423"/>
    </location>
</feature>
<feature type="domain" description="Fibronectin type-III" evidence="14">
    <location>
        <begin position="1016"/>
        <end position="1116"/>
    </location>
</feature>
<dbReference type="SMART" id="SM00060">
    <property type="entry name" value="FN3"/>
    <property type="match status" value="6"/>
</dbReference>
<keyword evidence="9" id="KW-0393">Immunoglobulin domain</keyword>
<protein>
    <submittedName>
        <fullName evidence="16">Down syndrome cell adhesion molecule-like protein Dscam2 isoform X49</fullName>
    </submittedName>
</protein>
<feature type="compositionally biased region" description="Low complexity" evidence="10">
    <location>
        <begin position="1877"/>
        <end position="1897"/>
    </location>
</feature>
<evidence type="ECO:0000256" key="6">
    <source>
        <dbReference type="ARBA" id="ARBA00022989"/>
    </source>
</evidence>
<dbReference type="Gene3D" id="2.60.40.10">
    <property type="entry name" value="Immunoglobulins"/>
    <property type="match status" value="16"/>
</dbReference>
<accession>A0ABM1HWJ4</accession>
<feature type="domain" description="Ig-like" evidence="13">
    <location>
        <begin position="248"/>
        <end position="340"/>
    </location>
</feature>
<evidence type="ECO:0000256" key="7">
    <source>
        <dbReference type="ARBA" id="ARBA00023136"/>
    </source>
</evidence>
<feature type="domain" description="Ig-like" evidence="13">
    <location>
        <begin position="529"/>
        <end position="613"/>
    </location>
</feature>
<evidence type="ECO:0000313" key="16">
    <source>
        <dbReference type="RefSeq" id="XP_015172331.1"/>
    </source>
</evidence>
<evidence type="ECO:0000256" key="1">
    <source>
        <dbReference type="ARBA" id="ARBA00004167"/>
    </source>
</evidence>
<dbReference type="InterPro" id="IPR056754">
    <property type="entry name" value="DSCAM/DSCAML_C"/>
</dbReference>
<dbReference type="SMART" id="SM00409">
    <property type="entry name" value="IG"/>
    <property type="match status" value="10"/>
</dbReference>
<feature type="compositionally biased region" description="Basic and acidic residues" evidence="10">
    <location>
        <begin position="1917"/>
        <end position="1934"/>
    </location>
</feature>
<keyword evidence="3 12" id="KW-0732">Signal</keyword>
<feature type="domain" description="Fibronectin type-III" evidence="14">
    <location>
        <begin position="1121"/>
        <end position="1217"/>
    </location>
</feature>